<evidence type="ECO:0000313" key="4">
    <source>
        <dbReference type="Proteomes" id="UP000019151"/>
    </source>
</evidence>
<gene>
    <name evidence="3" type="ORF">J421_4499</name>
</gene>
<name>W0RMM6_9BACT</name>
<reference evidence="3 4" key="1">
    <citation type="journal article" date="2014" name="Genome Announc.">
        <title>Genome Sequence and Methylome of Soil Bacterium Gemmatirosa kalamazoonensis KBS708T, a Member of the Rarely Cultivated Gemmatimonadetes Phylum.</title>
        <authorList>
            <person name="Debruyn J.M."/>
            <person name="Radosevich M."/>
            <person name="Wommack K.E."/>
            <person name="Polson S.W."/>
            <person name="Hauser L.J."/>
            <person name="Fawaz M.N."/>
            <person name="Korlach J."/>
            <person name="Tsai Y.C."/>
        </authorList>
    </citation>
    <scope>NUCLEOTIDE SEQUENCE [LARGE SCALE GENOMIC DNA]</scope>
    <source>
        <strain evidence="3 4">KBS708</strain>
    </source>
</reference>
<dbReference type="HOGENOM" id="CLU_890697_0_0_0"/>
<dbReference type="PROSITE" id="PS51257">
    <property type="entry name" value="PROKAR_LIPOPROTEIN"/>
    <property type="match status" value="1"/>
</dbReference>
<dbReference type="InParanoid" id="W0RMM6"/>
<sequence>MSLARSVMLLSSVFALGTVAACGGDAGTPFEVPQAPTPTTPTGGAGHPGFDIGVYPGDAAVRAWATGAPYEWMGYYLPAPCHRDSTFVGKRATITSAGLGVAVLYVGQQTWDGVPILAGSREASLRASALRAMASAVAVTCSRTLLDASQGDAEARDAIARTAAEGFPSGTAIFLDLEPMTITAAMRSYYKAWVARVVADGRFRPGIYAHVSNGADIHADVGDVPFWVASTRNFSLASAPTGVGYPFATAWQGALDVTRTWNGVTLTVDESVASTKSPSGS</sequence>
<evidence type="ECO:0000313" key="3">
    <source>
        <dbReference type="EMBL" id="AHG92036.1"/>
    </source>
</evidence>
<dbReference type="AlphaFoldDB" id="W0RMM6"/>
<dbReference type="RefSeq" id="WP_025413466.1">
    <property type="nucleotide sequence ID" value="NZ_CP007128.1"/>
</dbReference>
<evidence type="ECO:0000259" key="2">
    <source>
        <dbReference type="Pfam" id="PF08924"/>
    </source>
</evidence>
<proteinExistence type="predicted"/>
<dbReference type="KEGG" id="gba:J421_4499"/>
<accession>W0RMM6</accession>
<dbReference type="eggNOG" id="ENOG503312R">
    <property type="taxonomic scope" value="Bacteria"/>
</dbReference>
<keyword evidence="1" id="KW-0732">Signal</keyword>
<dbReference type="Proteomes" id="UP000019151">
    <property type="component" value="Chromosome"/>
</dbReference>
<dbReference type="SUPFAM" id="SSF51445">
    <property type="entry name" value="(Trans)glycosidases"/>
    <property type="match status" value="1"/>
</dbReference>
<feature type="signal peptide" evidence="1">
    <location>
        <begin position="1"/>
        <end position="20"/>
    </location>
</feature>
<evidence type="ECO:0000256" key="1">
    <source>
        <dbReference type="SAM" id="SignalP"/>
    </source>
</evidence>
<dbReference type="OrthoDB" id="5171321at2"/>
<feature type="domain" description="Rv2525c-like glycoside hydrolase-like" evidence="2">
    <location>
        <begin position="63"/>
        <end position="270"/>
    </location>
</feature>
<protein>
    <recommendedName>
        <fullName evidence="2">Rv2525c-like glycoside hydrolase-like domain-containing protein</fullName>
    </recommendedName>
</protein>
<dbReference type="Gene3D" id="3.20.20.80">
    <property type="entry name" value="Glycosidases"/>
    <property type="match status" value="1"/>
</dbReference>
<organism evidence="3 4">
    <name type="scientific">Gemmatirosa kalamazoonensis</name>
    <dbReference type="NCBI Taxonomy" id="861299"/>
    <lineage>
        <taxon>Bacteria</taxon>
        <taxon>Pseudomonadati</taxon>
        <taxon>Gemmatimonadota</taxon>
        <taxon>Gemmatimonadia</taxon>
        <taxon>Gemmatimonadales</taxon>
        <taxon>Gemmatimonadaceae</taxon>
        <taxon>Gemmatirosa</taxon>
    </lineage>
</organism>
<dbReference type="InterPro" id="IPR015020">
    <property type="entry name" value="Rv2525c-like_Glyco_Hydro-like"/>
</dbReference>
<dbReference type="PATRIC" id="fig|861299.3.peg.4554"/>
<dbReference type="Pfam" id="PF08924">
    <property type="entry name" value="Rv2525c_GlyHyd-like"/>
    <property type="match status" value="1"/>
</dbReference>
<feature type="chain" id="PRO_5004794327" description="Rv2525c-like glycoside hydrolase-like domain-containing protein" evidence="1">
    <location>
        <begin position="21"/>
        <end position="281"/>
    </location>
</feature>
<dbReference type="EMBL" id="CP007128">
    <property type="protein sequence ID" value="AHG92036.1"/>
    <property type="molecule type" value="Genomic_DNA"/>
</dbReference>
<dbReference type="STRING" id="861299.J421_4499"/>
<dbReference type="InterPro" id="IPR017853">
    <property type="entry name" value="GH"/>
</dbReference>
<keyword evidence="4" id="KW-1185">Reference proteome</keyword>